<dbReference type="Pfam" id="PF00543">
    <property type="entry name" value="P-II"/>
    <property type="match status" value="1"/>
</dbReference>
<dbReference type="eggNOG" id="COG0347">
    <property type="taxonomic scope" value="Bacteria"/>
</dbReference>
<dbReference type="PANTHER" id="PTHR30115:SF11">
    <property type="entry name" value="NITROGEN REGULATORY PROTEIN P-II HOMOLOG"/>
    <property type="match status" value="1"/>
</dbReference>
<dbReference type="SUPFAM" id="SSF54913">
    <property type="entry name" value="GlnB-like"/>
    <property type="match status" value="1"/>
</dbReference>
<evidence type="ECO:0000256" key="1">
    <source>
        <dbReference type="RuleBase" id="RU003936"/>
    </source>
</evidence>
<dbReference type="InterPro" id="IPR011322">
    <property type="entry name" value="N-reg_PII-like_a/b"/>
</dbReference>
<dbReference type="InterPro" id="IPR002187">
    <property type="entry name" value="N-reg_PII"/>
</dbReference>
<dbReference type="STRING" id="317619.GCA_000332315_02284"/>
<dbReference type="GO" id="GO:0005829">
    <property type="term" value="C:cytosol"/>
    <property type="evidence" value="ECO:0007669"/>
    <property type="project" value="TreeGrafter"/>
</dbReference>
<dbReference type="GO" id="GO:0006808">
    <property type="term" value="P:regulation of nitrogen utilization"/>
    <property type="evidence" value="ECO:0007669"/>
    <property type="project" value="InterPro"/>
</dbReference>
<keyword evidence="3" id="KW-1185">Reference proteome</keyword>
<dbReference type="GO" id="GO:0030234">
    <property type="term" value="F:enzyme regulator activity"/>
    <property type="evidence" value="ECO:0007669"/>
    <property type="project" value="InterPro"/>
</dbReference>
<dbReference type="InterPro" id="IPR015867">
    <property type="entry name" value="N-reg_PII/ATP_PRibTrfase_C"/>
</dbReference>
<dbReference type="PROSITE" id="PS00638">
    <property type="entry name" value="PII_GLNB_CTER"/>
    <property type="match status" value="1"/>
</dbReference>
<comment type="similarity">
    <text evidence="1">Belongs to the P(II) protein family.</text>
</comment>
<dbReference type="Proteomes" id="UP000034681">
    <property type="component" value="Unassembled WGS sequence"/>
</dbReference>
<dbReference type="PANTHER" id="PTHR30115">
    <property type="entry name" value="NITROGEN REGULATORY PROTEIN P-II"/>
    <property type="match status" value="1"/>
</dbReference>
<sequence length="112" mass="12296">MNRITAVIRLSKLNDVKNALVRGGVLGMTITEVQGYGRQKGQTASYRGAKQAVEFQRKMRLEVMVTSEQTDTIVETIVKAGQTGEIGDGKIFVAPITQTIRIRTEEQGDDAL</sequence>
<dbReference type="InterPro" id="IPR017918">
    <property type="entry name" value="N-reg_PII_CS"/>
</dbReference>
<gene>
    <name evidence="2" type="ORF">PROH_15575</name>
</gene>
<evidence type="ECO:0000313" key="2">
    <source>
        <dbReference type="EMBL" id="KKI99176.1"/>
    </source>
</evidence>
<dbReference type="GO" id="GO:0005524">
    <property type="term" value="F:ATP binding"/>
    <property type="evidence" value="ECO:0007669"/>
    <property type="project" value="TreeGrafter"/>
</dbReference>
<comment type="caution">
    <text evidence="2">The sequence shown here is derived from an EMBL/GenBank/DDBJ whole genome shotgun (WGS) entry which is preliminary data.</text>
</comment>
<proteinExistence type="inferred from homology"/>
<dbReference type="RefSeq" id="WP_017712683.1">
    <property type="nucleotide sequence ID" value="NZ_KB235937.1"/>
</dbReference>
<dbReference type="AlphaFoldDB" id="A0A0M2PXR6"/>
<dbReference type="SMART" id="SM00938">
    <property type="entry name" value="P-II"/>
    <property type="match status" value="1"/>
</dbReference>
<dbReference type="PROSITE" id="PS51343">
    <property type="entry name" value="PII_GLNB_DOM"/>
    <property type="match status" value="1"/>
</dbReference>
<dbReference type="Gene3D" id="3.30.70.120">
    <property type="match status" value="1"/>
</dbReference>
<accession>A0A0M2PXR6</accession>
<protein>
    <submittedName>
        <fullName evidence="2">Nitrogen regulatory protein P-II</fullName>
    </submittedName>
</protein>
<dbReference type="OrthoDB" id="9802729at2"/>
<evidence type="ECO:0000313" key="3">
    <source>
        <dbReference type="Proteomes" id="UP000034681"/>
    </source>
</evidence>
<reference evidence="2" key="1">
    <citation type="submission" date="2012-04" db="EMBL/GenBank/DDBJ databases">
        <authorList>
            <person name="Borisov I.G."/>
            <person name="Ivanikova N.V."/>
            <person name="Pinevich A.V."/>
        </authorList>
    </citation>
    <scope>NUCLEOTIDE SEQUENCE</scope>
    <source>
        <strain evidence="2">CALU 1027</strain>
    </source>
</reference>
<organism evidence="2 3">
    <name type="scientific">Prochlorothrix hollandica PCC 9006 = CALU 1027</name>
    <dbReference type="NCBI Taxonomy" id="317619"/>
    <lineage>
        <taxon>Bacteria</taxon>
        <taxon>Bacillati</taxon>
        <taxon>Cyanobacteriota</taxon>
        <taxon>Cyanophyceae</taxon>
        <taxon>Prochlorotrichales</taxon>
        <taxon>Prochlorotrichaceae</taxon>
        <taxon>Prochlorothrix</taxon>
    </lineage>
</organism>
<dbReference type="EMBL" id="AJTX02000006">
    <property type="protein sequence ID" value="KKI99176.1"/>
    <property type="molecule type" value="Genomic_DNA"/>
</dbReference>
<name>A0A0M2PXR6_PROHO</name>
<dbReference type="PRINTS" id="PR00340">
    <property type="entry name" value="PIIGLNB"/>
</dbReference>